<evidence type="ECO:0000313" key="2">
    <source>
        <dbReference type="Proteomes" id="UP000638836"/>
    </source>
</evidence>
<gene>
    <name evidence="1" type="ORF">GLO26_10590</name>
</gene>
<dbReference type="RefSeq" id="WP_023176412.1">
    <property type="nucleotide sequence ID" value="NZ_WNJQ01000014.1"/>
</dbReference>
<reference evidence="1 2" key="1">
    <citation type="journal article" date="2020" name="Microorganisms">
        <title>New Insight into Antimicrobial Compounds from Food and Marine-Sourced Carnobacterium Species through Phenotype and Genome Analyses.</title>
        <authorList>
            <person name="Begrem S."/>
            <person name="Ivaniuk F."/>
            <person name="Gigout-Chevalier F."/>
            <person name="Kolypczuk L."/>
            <person name="Bonnetot S."/>
            <person name="Leroi F."/>
            <person name="Grovel O."/>
            <person name="Delbarre-Ladrat C."/>
            <person name="Passerini D."/>
        </authorList>
    </citation>
    <scope>NUCLEOTIDE SEQUENCE [LARGE SCALE GENOMIC DNA]</scope>
    <source>
        <strain evidence="1 2">MIP2551</strain>
    </source>
</reference>
<comment type="caution">
    <text evidence="1">The sequence shown here is derived from an EMBL/GenBank/DDBJ whole genome shotgun (WGS) entry which is preliminary data.</text>
</comment>
<dbReference type="EMBL" id="WNJQ01000014">
    <property type="protein sequence ID" value="MBC9826231.1"/>
    <property type="molecule type" value="Genomic_DNA"/>
</dbReference>
<sequence>MIDFYKYKIIDLSDKKEDNEEENKDEKFTKKDIYACINYLQKRWRK</sequence>
<accession>A0ABR7TE46</accession>
<organism evidence="1 2">
    <name type="scientific">Carnobacterium inhibens</name>
    <dbReference type="NCBI Taxonomy" id="147709"/>
    <lineage>
        <taxon>Bacteria</taxon>
        <taxon>Bacillati</taxon>
        <taxon>Bacillota</taxon>
        <taxon>Bacilli</taxon>
        <taxon>Lactobacillales</taxon>
        <taxon>Carnobacteriaceae</taxon>
        <taxon>Carnobacterium</taxon>
    </lineage>
</organism>
<proteinExistence type="predicted"/>
<name>A0ABR7TE46_9LACT</name>
<evidence type="ECO:0000313" key="1">
    <source>
        <dbReference type="EMBL" id="MBC9826231.1"/>
    </source>
</evidence>
<keyword evidence="2" id="KW-1185">Reference proteome</keyword>
<dbReference type="Proteomes" id="UP000638836">
    <property type="component" value="Unassembled WGS sequence"/>
</dbReference>
<protein>
    <submittedName>
        <fullName evidence="1">Uncharacterized protein</fullName>
    </submittedName>
</protein>